<evidence type="ECO:0000256" key="7">
    <source>
        <dbReference type="ARBA" id="ARBA00023128"/>
    </source>
</evidence>
<evidence type="ECO:0000256" key="10">
    <source>
        <dbReference type="RuleBase" id="RU000488"/>
    </source>
</evidence>
<proteinExistence type="inferred from homology"/>
<keyword evidence="7" id="KW-0496">Mitochondrion</keyword>
<accession>A0AAD5XPC7</accession>
<name>A0AAD5XPC7_9FUNG</name>
<evidence type="ECO:0000313" key="13">
    <source>
        <dbReference type="Proteomes" id="UP001212152"/>
    </source>
</evidence>
<evidence type="ECO:0008006" key="14">
    <source>
        <dbReference type="Google" id="ProtNLM"/>
    </source>
</evidence>
<evidence type="ECO:0000256" key="3">
    <source>
        <dbReference type="ARBA" id="ARBA00022448"/>
    </source>
</evidence>
<reference evidence="12" key="1">
    <citation type="submission" date="2020-05" db="EMBL/GenBank/DDBJ databases">
        <title>Phylogenomic resolution of chytrid fungi.</title>
        <authorList>
            <person name="Stajich J.E."/>
            <person name="Amses K."/>
            <person name="Simmons R."/>
            <person name="Seto K."/>
            <person name="Myers J."/>
            <person name="Bonds A."/>
            <person name="Quandt C.A."/>
            <person name="Barry K."/>
            <person name="Liu P."/>
            <person name="Grigoriev I."/>
            <person name="Longcore J.E."/>
            <person name="James T.Y."/>
        </authorList>
    </citation>
    <scope>NUCLEOTIDE SEQUENCE</scope>
    <source>
        <strain evidence="12">JEL0379</strain>
    </source>
</reference>
<evidence type="ECO:0000256" key="2">
    <source>
        <dbReference type="ARBA" id="ARBA00006375"/>
    </source>
</evidence>
<evidence type="ECO:0000256" key="5">
    <source>
        <dbReference type="ARBA" id="ARBA00022737"/>
    </source>
</evidence>
<dbReference type="GO" id="GO:0031966">
    <property type="term" value="C:mitochondrial membrane"/>
    <property type="evidence" value="ECO:0007669"/>
    <property type="project" value="UniProtKB-SubCell"/>
</dbReference>
<dbReference type="GO" id="GO:0055085">
    <property type="term" value="P:transmembrane transport"/>
    <property type="evidence" value="ECO:0007669"/>
    <property type="project" value="InterPro"/>
</dbReference>
<dbReference type="InterPro" id="IPR002067">
    <property type="entry name" value="MCP"/>
</dbReference>
<evidence type="ECO:0000256" key="4">
    <source>
        <dbReference type="ARBA" id="ARBA00022692"/>
    </source>
</evidence>
<evidence type="ECO:0000313" key="12">
    <source>
        <dbReference type="EMBL" id="KAJ3171836.1"/>
    </source>
</evidence>
<keyword evidence="13" id="KW-1185">Reference proteome</keyword>
<comment type="caution">
    <text evidence="12">The sequence shown here is derived from an EMBL/GenBank/DDBJ whole genome shotgun (WGS) entry which is preliminary data.</text>
</comment>
<keyword evidence="5" id="KW-0677">Repeat</keyword>
<gene>
    <name evidence="12" type="ORF">HDU87_008224</name>
</gene>
<dbReference type="Pfam" id="PF00153">
    <property type="entry name" value="Mito_carr"/>
    <property type="match status" value="3"/>
</dbReference>
<sequence>MAYSAPATGASALAAMHSSSQHLVYPPAADHTSSSSSSSQNLLQAQTTQRQQQQPQLTPTRVLNSFFAGGIALSTSFAVMHPLDTLKTRMQATPAAQRTNIAVIFTPETMRALRRGFFTSVVWAGPQGGLRWATYEICKHGMNKWNPQPAVKANTTGGPTSVLPSFGFMVTSASSAIAGDFVSSIIKVPREVITSRLQTGHYDAAAAAAGKAKPTAAYAFRTIITTEGPAGLFKGFWSTTLRDWPFMAILFTTYDTLKNIHHHFSVTSSTHVTIGPDGLPHVHHHEIPTLKSTLFGGVAGGLAAFLTTPFDVIRTRVMTAKAKGRIPMRAIARTIVAENPSRAVQAFFVGGAARSVWWFCVCSMFFPIYERAKEHLDDWAEDRNA</sequence>
<evidence type="ECO:0000256" key="1">
    <source>
        <dbReference type="ARBA" id="ARBA00004225"/>
    </source>
</evidence>
<feature type="repeat" description="Solcar" evidence="9">
    <location>
        <begin position="166"/>
        <end position="260"/>
    </location>
</feature>
<dbReference type="PANTHER" id="PTHR45667">
    <property type="entry name" value="S-ADENOSYLMETHIONINE MITOCHONDRIAL CARRIER PROTEIN"/>
    <property type="match status" value="1"/>
</dbReference>
<dbReference type="Proteomes" id="UP001212152">
    <property type="component" value="Unassembled WGS sequence"/>
</dbReference>
<evidence type="ECO:0000256" key="6">
    <source>
        <dbReference type="ARBA" id="ARBA00022989"/>
    </source>
</evidence>
<keyword evidence="3 10" id="KW-0813">Transport</keyword>
<dbReference type="AlphaFoldDB" id="A0AAD5XPC7"/>
<protein>
    <recommendedName>
        <fullName evidence="14">Mitochondrial carrier</fullName>
    </recommendedName>
</protein>
<keyword evidence="6" id="KW-1133">Transmembrane helix</keyword>
<dbReference type="EMBL" id="JADGJQ010000083">
    <property type="protein sequence ID" value="KAJ3171836.1"/>
    <property type="molecule type" value="Genomic_DNA"/>
</dbReference>
<feature type="repeat" description="Solcar" evidence="9">
    <location>
        <begin position="287"/>
        <end position="375"/>
    </location>
</feature>
<evidence type="ECO:0000256" key="9">
    <source>
        <dbReference type="PROSITE-ProRule" id="PRU00282"/>
    </source>
</evidence>
<dbReference type="InterPro" id="IPR018108">
    <property type="entry name" value="MCP_transmembrane"/>
</dbReference>
<dbReference type="PRINTS" id="PR00926">
    <property type="entry name" value="MITOCARRIER"/>
</dbReference>
<dbReference type="Gene3D" id="1.50.40.10">
    <property type="entry name" value="Mitochondrial carrier domain"/>
    <property type="match status" value="2"/>
</dbReference>
<feature type="compositionally biased region" description="Low complexity" evidence="11">
    <location>
        <begin position="33"/>
        <end position="57"/>
    </location>
</feature>
<dbReference type="InterPro" id="IPR023395">
    <property type="entry name" value="MCP_dom_sf"/>
</dbReference>
<comment type="similarity">
    <text evidence="2 10">Belongs to the mitochondrial carrier (TC 2.A.29) family.</text>
</comment>
<comment type="subcellular location">
    <subcellularLocation>
        <location evidence="1">Mitochondrion membrane</location>
        <topology evidence="1">Multi-pass membrane protein</topology>
    </subcellularLocation>
</comment>
<dbReference type="SUPFAM" id="SSF103506">
    <property type="entry name" value="Mitochondrial carrier"/>
    <property type="match status" value="1"/>
</dbReference>
<keyword evidence="4 9" id="KW-0812">Transmembrane</keyword>
<organism evidence="12 13">
    <name type="scientific">Geranomyces variabilis</name>
    <dbReference type="NCBI Taxonomy" id="109894"/>
    <lineage>
        <taxon>Eukaryota</taxon>
        <taxon>Fungi</taxon>
        <taxon>Fungi incertae sedis</taxon>
        <taxon>Chytridiomycota</taxon>
        <taxon>Chytridiomycota incertae sedis</taxon>
        <taxon>Chytridiomycetes</taxon>
        <taxon>Spizellomycetales</taxon>
        <taxon>Powellomycetaceae</taxon>
        <taxon>Geranomyces</taxon>
    </lineage>
</organism>
<keyword evidence="8 9" id="KW-0472">Membrane</keyword>
<feature type="repeat" description="Solcar" evidence="9">
    <location>
        <begin position="60"/>
        <end position="141"/>
    </location>
</feature>
<evidence type="ECO:0000256" key="11">
    <source>
        <dbReference type="SAM" id="MobiDB-lite"/>
    </source>
</evidence>
<evidence type="ECO:0000256" key="8">
    <source>
        <dbReference type="ARBA" id="ARBA00023136"/>
    </source>
</evidence>
<dbReference type="PROSITE" id="PS50920">
    <property type="entry name" value="SOLCAR"/>
    <property type="match status" value="3"/>
</dbReference>
<feature type="region of interest" description="Disordered" evidence="11">
    <location>
        <begin position="25"/>
        <end position="57"/>
    </location>
</feature>